<dbReference type="InterPro" id="IPR053781">
    <property type="entry name" value="F-box_AtFBL13-like"/>
</dbReference>
<dbReference type="SUPFAM" id="SSF81383">
    <property type="entry name" value="F-box domain"/>
    <property type="match status" value="1"/>
</dbReference>
<dbReference type="Pfam" id="PF08387">
    <property type="entry name" value="FBD"/>
    <property type="match status" value="1"/>
</dbReference>
<evidence type="ECO:0000259" key="2">
    <source>
        <dbReference type="SMART" id="SM00579"/>
    </source>
</evidence>
<dbReference type="AlphaFoldDB" id="A0A6D2IND9"/>
<gene>
    <name evidence="3" type="ORF">MERR_LOCUS15350</name>
</gene>
<name>A0A6D2IND9_9BRAS</name>
<dbReference type="PANTHER" id="PTHR31900">
    <property type="entry name" value="F-BOX/RNI SUPERFAMILY PROTEIN-RELATED"/>
    <property type="match status" value="1"/>
</dbReference>
<dbReference type="PANTHER" id="PTHR31900:SF34">
    <property type="entry name" value="EMB|CAB62440.1-RELATED"/>
    <property type="match status" value="1"/>
</dbReference>
<proteinExistence type="predicted"/>
<dbReference type="SMART" id="SM00579">
    <property type="entry name" value="FBD"/>
    <property type="match status" value="1"/>
</dbReference>
<dbReference type="CDD" id="cd22160">
    <property type="entry name" value="F-box_AtFBL13-like"/>
    <property type="match status" value="1"/>
</dbReference>
<dbReference type="InterPro" id="IPR036047">
    <property type="entry name" value="F-box-like_dom_sf"/>
</dbReference>
<comment type="caution">
    <text evidence="3">The sequence shown here is derived from an EMBL/GenBank/DDBJ whole genome shotgun (WGS) entry which is preliminary data.</text>
</comment>
<dbReference type="Pfam" id="PF00646">
    <property type="entry name" value="F-box"/>
    <property type="match status" value="1"/>
</dbReference>
<dbReference type="InterPro" id="IPR032675">
    <property type="entry name" value="LRR_dom_sf"/>
</dbReference>
<feature type="domain" description="FBD" evidence="2">
    <location>
        <begin position="356"/>
        <end position="427"/>
    </location>
</feature>
<evidence type="ECO:0000313" key="4">
    <source>
        <dbReference type="Proteomes" id="UP000467841"/>
    </source>
</evidence>
<organism evidence="3 4">
    <name type="scientific">Microthlaspi erraticum</name>
    <dbReference type="NCBI Taxonomy" id="1685480"/>
    <lineage>
        <taxon>Eukaryota</taxon>
        <taxon>Viridiplantae</taxon>
        <taxon>Streptophyta</taxon>
        <taxon>Embryophyta</taxon>
        <taxon>Tracheophyta</taxon>
        <taxon>Spermatophyta</taxon>
        <taxon>Magnoliopsida</taxon>
        <taxon>eudicotyledons</taxon>
        <taxon>Gunneridae</taxon>
        <taxon>Pentapetalae</taxon>
        <taxon>rosids</taxon>
        <taxon>malvids</taxon>
        <taxon>Brassicales</taxon>
        <taxon>Brassicaceae</taxon>
        <taxon>Coluteocarpeae</taxon>
        <taxon>Microthlaspi</taxon>
    </lineage>
</organism>
<dbReference type="InterPro" id="IPR055411">
    <property type="entry name" value="LRR_FXL15/At3g58940/PEG3-like"/>
</dbReference>
<dbReference type="EMBL" id="CACVBM020001063">
    <property type="protein sequence ID" value="CAA7028115.1"/>
    <property type="molecule type" value="Genomic_DNA"/>
</dbReference>
<dbReference type="SUPFAM" id="SSF52047">
    <property type="entry name" value="RNI-like"/>
    <property type="match status" value="1"/>
</dbReference>
<accession>A0A6D2IND9</accession>
<evidence type="ECO:0000313" key="3">
    <source>
        <dbReference type="EMBL" id="CAA7028115.1"/>
    </source>
</evidence>
<dbReference type="OrthoDB" id="1025573at2759"/>
<dbReference type="SMART" id="SM00256">
    <property type="entry name" value="FBOX"/>
    <property type="match status" value="1"/>
</dbReference>
<dbReference type="Proteomes" id="UP000467841">
    <property type="component" value="Unassembled WGS sequence"/>
</dbReference>
<reference evidence="3" key="1">
    <citation type="submission" date="2020-01" db="EMBL/GenBank/DDBJ databases">
        <authorList>
            <person name="Mishra B."/>
        </authorList>
    </citation>
    <scope>NUCLEOTIDE SEQUENCE [LARGE SCALE GENOMIC DNA]</scope>
</reference>
<dbReference type="InterPro" id="IPR001810">
    <property type="entry name" value="F-box_dom"/>
</dbReference>
<evidence type="ECO:0008006" key="5">
    <source>
        <dbReference type="Google" id="ProtNLM"/>
    </source>
</evidence>
<keyword evidence="4" id="KW-1185">Reference proteome</keyword>
<protein>
    <recommendedName>
        <fullName evidence="5">F-box domain-containing protein</fullName>
    </recommendedName>
</protein>
<dbReference type="Gene3D" id="3.80.10.10">
    <property type="entry name" value="Ribonuclease Inhibitor"/>
    <property type="match status" value="1"/>
</dbReference>
<dbReference type="Pfam" id="PF24758">
    <property type="entry name" value="LRR_At5g56370"/>
    <property type="match status" value="1"/>
</dbReference>
<sequence>MDRISNLTDDLLLKIVSSLPTKDVVATMILSKRWRFLWTMLPKLDFDYDYDYDSDSKLKRSEYERFVKYVDRSLVFNRAPVLETLKFRVGPFYTSEDLATWMRIGMVRQVREIEISACADNRSIVELPKSLYTCKKLEVLKLAYVDVDDVPDDFCFPSLKSLHLVCATIGTETEETYCKLFSSCPVLEELVLDIMASFRVEIPTLQRLSIRDTCNPPNDGDDDRKVVIIVPSLKFLNFVVTCDNLCLFENMPEVVEANVKVVFENPDKLLECLPSVKRLCLCLSASMLHHRIGFDHLVDLELCVSASGWWDLLTWMLQSSPKLQVLKLCPCKEYLCTIHSFKSNKGRWRGPTSVPECLMFHLHTFKWIDYNQNDKEKNIAAYILKNARQLKTAGFSWRWCSKEEKSLKINELVSLPRASSSCQLILD</sequence>
<evidence type="ECO:0000259" key="1">
    <source>
        <dbReference type="SMART" id="SM00256"/>
    </source>
</evidence>
<dbReference type="InterPro" id="IPR006566">
    <property type="entry name" value="FBD"/>
</dbReference>
<dbReference type="InterPro" id="IPR050232">
    <property type="entry name" value="FBL13/AtMIF1-like"/>
</dbReference>
<feature type="domain" description="F-box" evidence="1">
    <location>
        <begin position="7"/>
        <end position="48"/>
    </location>
</feature>